<protein>
    <submittedName>
        <fullName evidence="1">Uncharacterized protein</fullName>
    </submittedName>
</protein>
<evidence type="ECO:0000313" key="1">
    <source>
        <dbReference type="EMBL" id="MBD8081283.1"/>
    </source>
</evidence>
<dbReference type="RefSeq" id="WP_191735082.1">
    <property type="nucleotide sequence ID" value="NZ_JACYFS010000001.1"/>
</dbReference>
<accession>A0ABR8Z8S6</accession>
<organism evidence="1 2">
    <name type="scientific">Chryseobacterium caseinilyticum</name>
    <dbReference type="NCBI Taxonomy" id="2771428"/>
    <lineage>
        <taxon>Bacteria</taxon>
        <taxon>Pseudomonadati</taxon>
        <taxon>Bacteroidota</taxon>
        <taxon>Flavobacteriia</taxon>
        <taxon>Flavobacteriales</taxon>
        <taxon>Weeksellaceae</taxon>
        <taxon>Chryseobacterium group</taxon>
        <taxon>Chryseobacterium</taxon>
    </lineage>
</organism>
<keyword evidence="2" id="KW-1185">Reference proteome</keyword>
<dbReference type="EMBL" id="JACYFS010000001">
    <property type="protein sequence ID" value="MBD8081283.1"/>
    <property type="molecule type" value="Genomic_DNA"/>
</dbReference>
<reference evidence="1 2" key="1">
    <citation type="submission" date="2020-09" db="EMBL/GenBank/DDBJ databases">
        <title>Genome seq and assembly of Chryseobacterium sp.</title>
        <authorList>
            <person name="Chhetri G."/>
        </authorList>
    </citation>
    <scope>NUCLEOTIDE SEQUENCE [LARGE SCALE GENOMIC DNA]</scope>
    <source>
        <strain evidence="1 2">GCR10</strain>
    </source>
</reference>
<comment type="caution">
    <text evidence="1">The sequence shown here is derived from an EMBL/GenBank/DDBJ whole genome shotgun (WGS) entry which is preliminary data.</text>
</comment>
<gene>
    <name evidence="1" type="ORF">IC610_02470</name>
</gene>
<evidence type="ECO:0000313" key="2">
    <source>
        <dbReference type="Proteomes" id="UP000637299"/>
    </source>
</evidence>
<proteinExistence type="predicted"/>
<sequence length="82" mass="9193">MKESKKADSKNYSTKALVKFNKYKDDLAFVGLENLLDFYGVKMKISLPENMIVTSATSEFDGATKSLELKVIEPVEIVLTVE</sequence>
<name>A0ABR8Z8S6_9FLAO</name>
<dbReference type="Proteomes" id="UP000637299">
    <property type="component" value="Unassembled WGS sequence"/>
</dbReference>